<dbReference type="Proteomes" id="UP000326877">
    <property type="component" value="Unassembled WGS sequence"/>
</dbReference>
<gene>
    <name evidence="1" type="ORF">BDV23DRAFT_180252</name>
</gene>
<dbReference type="OrthoDB" id="19653at2759"/>
<reference evidence="1" key="1">
    <citation type="submission" date="2019-04" db="EMBL/GenBank/DDBJ databases">
        <title>Friends and foes A comparative genomics studyof 23 Aspergillus species from section Flavi.</title>
        <authorList>
            <consortium name="DOE Joint Genome Institute"/>
            <person name="Kjaerbolling I."/>
            <person name="Vesth T."/>
            <person name="Frisvad J.C."/>
            <person name="Nybo J.L."/>
            <person name="Theobald S."/>
            <person name="Kildgaard S."/>
            <person name="Isbrandt T."/>
            <person name="Kuo A."/>
            <person name="Sato A."/>
            <person name="Lyhne E.K."/>
            <person name="Kogle M.E."/>
            <person name="Wiebenga A."/>
            <person name="Kun R.S."/>
            <person name="Lubbers R.J."/>
            <person name="Makela M.R."/>
            <person name="Barry K."/>
            <person name="Chovatia M."/>
            <person name="Clum A."/>
            <person name="Daum C."/>
            <person name="Haridas S."/>
            <person name="He G."/>
            <person name="LaButti K."/>
            <person name="Lipzen A."/>
            <person name="Mondo S."/>
            <person name="Riley R."/>
            <person name="Salamov A."/>
            <person name="Simmons B.A."/>
            <person name="Magnuson J.K."/>
            <person name="Henrissat B."/>
            <person name="Mortensen U.H."/>
            <person name="Larsen T.O."/>
            <person name="Devries R.P."/>
            <person name="Grigoriev I.V."/>
            <person name="Machida M."/>
            <person name="Baker S.E."/>
            <person name="Andersen M.R."/>
        </authorList>
    </citation>
    <scope>NUCLEOTIDE SEQUENCE [LARGE SCALE GENOMIC DNA]</scope>
    <source>
        <strain evidence="1">IBT 14317</strain>
    </source>
</reference>
<accession>A0A5N7CHY6</accession>
<dbReference type="EMBL" id="ML735227">
    <property type="protein sequence ID" value="KAE8393802.1"/>
    <property type="molecule type" value="Genomic_DNA"/>
</dbReference>
<proteinExistence type="predicted"/>
<name>A0A5N7CHY6_PETAA</name>
<protein>
    <submittedName>
        <fullName evidence="1">Uncharacterized protein</fullName>
    </submittedName>
</protein>
<organism evidence="1">
    <name type="scientific">Petromyces alliaceus</name>
    <name type="common">Aspergillus alliaceus</name>
    <dbReference type="NCBI Taxonomy" id="209559"/>
    <lineage>
        <taxon>Eukaryota</taxon>
        <taxon>Fungi</taxon>
        <taxon>Dikarya</taxon>
        <taxon>Ascomycota</taxon>
        <taxon>Pezizomycotina</taxon>
        <taxon>Eurotiomycetes</taxon>
        <taxon>Eurotiomycetidae</taxon>
        <taxon>Eurotiales</taxon>
        <taxon>Aspergillaceae</taxon>
        <taxon>Aspergillus</taxon>
        <taxon>Aspergillus subgen. Circumdati</taxon>
    </lineage>
</organism>
<evidence type="ECO:0000313" key="1">
    <source>
        <dbReference type="EMBL" id="KAE8393802.1"/>
    </source>
</evidence>
<sequence>METANFGSSDLLFFSDFAILTTTYKAVHGPEITTSILCPKTLSQLFEQTESTTNGPSRLCYHAGGLVSGQNIFAPLFNSWYLKLSPEHSAIVVPPSVGLPSWRGWL</sequence>
<dbReference type="AlphaFoldDB" id="A0A5N7CHY6"/>